<dbReference type="OrthoDB" id="9811483at2"/>
<dbReference type="EMBL" id="NGKA01000005">
    <property type="protein sequence ID" value="RSU13578.1"/>
    <property type="molecule type" value="Genomic_DNA"/>
</dbReference>
<name>A0A430AZT5_9ENTE</name>
<dbReference type="Pfam" id="PF12698">
    <property type="entry name" value="ABC2_membrane_3"/>
    <property type="match status" value="2"/>
</dbReference>
<comment type="caution">
    <text evidence="8">The sequence shown here is derived from an EMBL/GenBank/DDBJ whole genome shotgun (WGS) entry which is preliminary data.</text>
</comment>
<dbReference type="NCBIfam" id="TIGR03061">
    <property type="entry name" value="pip_yhgE_Nterm"/>
    <property type="match status" value="1"/>
</dbReference>
<evidence type="ECO:0000313" key="8">
    <source>
        <dbReference type="EMBL" id="RSU13578.1"/>
    </source>
</evidence>
<dbReference type="NCBIfam" id="TIGR03062">
    <property type="entry name" value="pip_yhgE_Cterm"/>
    <property type="match status" value="1"/>
</dbReference>
<gene>
    <name evidence="8" type="ORF">CBF29_04815</name>
</gene>
<keyword evidence="5" id="KW-0175">Coiled coil</keyword>
<keyword evidence="2 6" id="KW-0812">Transmembrane</keyword>
<proteinExistence type="predicted"/>
<feature type="transmembrane region" description="Helical" evidence="6">
    <location>
        <begin position="705"/>
        <end position="724"/>
    </location>
</feature>
<dbReference type="InterPro" id="IPR017500">
    <property type="entry name" value="Phage_infect_YhgE_N"/>
</dbReference>
<comment type="subcellular location">
    <subcellularLocation>
        <location evidence="1">Membrane</location>
        <topology evidence="1">Multi-pass membrane protein</topology>
    </subcellularLocation>
</comment>
<feature type="transmembrane region" description="Helical" evidence="6">
    <location>
        <begin position="866"/>
        <end position="884"/>
    </location>
</feature>
<evidence type="ECO:0000256" key="6">
    <source>
        <dbReference type="SAM" id="Phobius"/>
    </source>
</evidence>
<evidence type="ECO:0000256" key="2">
    <source>
        <dbReference type="ARBA" id="ARBA00022692"/>
    </source>
</evidence>
<sequence length="905" mass="101810">MMKLKQIIELYRQDWKRVFRNRLTLLLVLALMILPSLYAWFNIAALWDPYANTKDIKVAIYSEDETAAVLDKKVNIGQKIIENLQENDTLDWQFVSSKKELDKGVKSGKYYAGIVMPPDFSTNLVSFVTGNIRKPEIEYSVNEKINAIAPKITDKGAATIQSTITTEFIDTVSQTVFKAMNQVGYDIDSHLVSINKVADKLLYVDEHLDEIDNYTQEVIALNQKMHEYKEKLAQADELKAYLPQVDALGQKVIKLNENQGQIDQAGKMLVTLQEKIPEIENAGRQLKMIDDDFDDIIATLNKTVAQAENGLIIIKDTQDMLPEINRFVVQANQTLPILQADVAKIQETLPQISNGVSTSLQVVVIASQDVFRVTDSLLSFIDENEWTPEQKEEIKLLLNALNEKLVRQDNVISSLIALLSDLQELSGSQNLQSYINHLMRAKEIGAAFQERVGYLYNHIDSLDSEAIKQKLLEIQNFASQLNQTLAVIDVPQLEQHVAELLKNVSVLLDSASQITEGIIDKHLLDSLNRLLDNTTEVIQDALGFFEEYQQELPLIKQEIHDANLLLNNNMQLITKGINTGVNLYQKDYPELKEKLALGANFFASDWPRVKNELIGTVDTINRKIPEIEEALKLTTEFIENDWPDVKNGLHKSAELVRKGEQDLDLSNLIALLKKDAVEESDFLAEPIVLKQHSVYPVPNYGSASAPFYTALCLWVGAVLFSSIATTDVHLETNQKNKFSLRAQFFARMLTFLTVALFQALIVSIGNMWLLKTYVVNPVWSVLFAVLVGLVFMTLVYVLVGLFGNLGKGLAVIILVLSISGGGGNFPIEMSGPFFRMIHPLLPFTYAVNLLRESTGGIYWPNAGRDIGILFMFGLIFTVAGYFLLPLVKNVMKHLNEQLKEGHLLH</sequence>
<evidence type="ECO:0000256" key="1">
    <source>
        <dbReference type="ARBA" id="ARBA00004141"/>
    </source>
</evidence>
<dbReference type="Proteomes" id="UP000287605">
    <property type="component" value="Unassembled WGS sequence"/>
</dbReference>
<dbReference type="InterPro" id="IPR017501">
    <property type="entry name" value="Phage_infect_YhgE_C"/>
</dbReference>
<dbReference type="GO" id="GO:0016020">
    <property type="term" value="C:membrane"/>
    <property type="evidence" value="ECO:0007669"/>
    <property type="project" value="UniProtKB-SubCell"/>
</dbReference>
<evidence type="ECO:0000256" key="4">
    <source>
        <dbReference type="ARBA" id="ARBA00023136"/>
    </source>
</evidence>
<evidence type="ECO:0000256" key="3">
    <source>
        <dbReference type="ARBA" id="ARBA00022989"/>
    </source>
</evidence>
<protein>
    <submittedName>
        <fullName evidence="8">Phage infection protein</fullName>
    </submittedName>
</protein>
<feature type="transmembrane region" description="Helical" evidence="6">
    <location>
        <begin position="781"/>
        <end position="802"/>
    </location>
</feature>
<accession>A0A430AZT5</accession>
<dbReference type="AlphaFoldDB" id="A0A430AZT5"/>
<evidence type="ECO:0000256" key="5">
    <source>
        <dbReference type="SAM" id="Coils"/>
    </source>
</evidence>
<dbReference type="PANTHER" id="PTHR43077">
    <property type="entry name" value="TRANSPORT PERMEASE YVFS-RELATED"/>
    <property type="match status" value="1"/>
</dbReference>
<dbReference type="InterPro" id="IPR013525">
    <property type="entry name" value="ABC2_TM"/>
</dbReference>
<dbReference type="InterPro" id="IPR051328">
    <property type="entry name" value="T7SS_ABC-Transporter"/>
</dbReference>
<dbReference type="GO" id="GO:0140359">
    <property type="term" value="F:ABC-type transporter activity"/>
    <property type="evidence" value="ECO:0007669"/>
    <property type="project" value="InterPro"/>
</dbReference>
<feature type="domain" description="ABC-2 type transporter transmembrane" evidence="7">
    <location>
        <begin position="31"/>
        <end position="173"/>
    </location>
</feature>
<feature type="transmembrane region" description="Helical" evidence="6">
    <location>
        <begin position="809"/>
        <end position="827"/>
    </location>
</feature>
<dbReference type="PANTHER" id="PTHR43077:SF10">
    <property type="entry name" value="TRANSPORT PERMEASE PROTEIN"/>
    <property type="match status" value="1"/>
</dbReference>
<feature type="domain" description="ABC-2 type transporter transmembrane" evidence="7">
    <location>
        <begin position="527"/>
        <end position="881"/>
    </location>
</feature>
<dbReference type="Gene3D" id="3.40.1710.10">
    <property type="entry name" value="abc type-2 transporter like domain"/>
    <property type="match status" value="1"/>
</dbReference>
<evidence type="ECO:0000259" key="7">
    <source>
        <dbReference type="Pfam" id="PF12698"/>
    </source>
</evidence>
<evidence type="ECO:0000313" key="9">
    <source>
        <dbReference type="Proteomes" id="UP000287605"/>
    </source>
</evidence>
<reference evidence="8 9" key="1">
    <citation type="submission" date="2017-05" db="EMBL/GenBank/DDBJ databases">
        <title>Vagococcus spp. assemblies.</title>
        <authorList>
            <person name="Gulvik C.A."/>
        </authorList>
    </citation>
    <scope>NUCLEOTIDE SEQUENCE [LARGE SCALE GENOMIC DNA]</scope>
    <source>
        <strain evidence="8 9">CCUG 51432</strain>
    </source>
</reference>
<feature type="transmembrane region" description="Helical" evidence="6">
    <location>
        <begin position="744"/>
        <end position="769"/>
    </location>
</feature>
<feature type="coiled-coil region" evidence="5">
    <location>
        <begin position="204"/>
        <end position="238"/>
    </location>
</feature>
<keyword evidence="4 6" id="KW-0472">Membrane</keyword>
<keyword evidence="3 6" id="KW-1133">Transmembrane helix</keyword>
<keyword evidence="9" id="KW-1185">Reference proteome</keyword>
<organism evidence="8 9">
    <name type="scientific">Vagococcus elongatus</name>
    <dbReference type="NCBI Taxonomy" id="180344"/>
    <lineage>
        <taxon>Bacteria</taxon>
        <taxon>Bacillati</taxon>
        <taxon>Bacillota</taxon>
        <taxon>Bacilli</taxon>
        <taxon>Lactobacillales</taxon>
        <taxon>Enterococcaceae</taxon>
        <taxon>Vagococcus</taxon>
    </lineage>
</organism>